<dbReference type="RefSeq" id="WP_242943294.1">
    <property type="nucleotide sequence ID" value="NZ_FOMG01000006.1"/>
</dbReference>
<dbReference type="STRING" id="119641.SAMN05421842_106142"/>
<protein>
    <recommendedName>
        <fullName evidence="1">Major tropism determinant N-terminal domain-containing protein</fullName>
    </recommendedName>
</protein>
<reference evidence="2 3" key="1">
    <citation type="submission" date="2016-10" db="EMBL/GenBank/DDBJ databases">
        <authorList>
            <person name="de Groot N.N."/>
        </authorList>
    </citation>
    <scope>NUCLEOTIDE SEQUENCE [LARGE SCALE GENOMIC DNA]</scope>
    <source>
        <strain evidence="2 3">DSM 12992</strain>
    </source>
</reference>
<dbReference type="Proteomes" id="UP000199263">
    <property type="component" value="Unassembled WGS sequence"/>
</dbReference>
<keyword evidence="3" id="KW-1185">Reference proteome</keyword>
<evidence type="ECO:0000313" key="3">
    <source>
        <dbReference type="Proteomes" id="UP000199263"/>
    </source>
</evidence>
<accession>A0A1I1KTF7</accession>
<gene>
    <name evidence="2" type="ORF">SAMN05421842_106142</name>
</gene>
<sequence length="339" mass="34897">MAQTLKIKRGNNANLPSLTLEAGEPAFVLDTGKLYVGNGTNKVLINPDIPSNSQTTDKLKTARTIALRGDVIGSVLFDGSSDVTITTTEKASGVTPGTYCKVTVDTKGNVIAEEKLISSDIPSLTLAKISDAGTAASKNVGTSSGNVPILDSNGKLETNILPALAITDTFPVDNETEMLALTAQKGDVAVRKDLNKSFILKLEPPTVLTNWQELLTPTDTVLSVAGKIGIVTLTSSDVGLGNVTNESKATMFTNPTFTGIPVAPTPSAETNTTQIATAAFVNSVVANKTSVSGNAGTATKLETDRTIAIAGDVVGSASFDGSSDISITATISNMDGGTF</sequence>
<feature type="domain" description="Major tropism determinant N-terminal" evidence="1">
    <location>
        <begin position="6"/>
        <end position="40"/>
    </location>
</feature>
<dbReference type="AlphaFoldDB" id="A0A1I1KTF7"/>
<evidence type="ECO:0000313" key="2">
    <source>
        <dbReference type="EMBL" id="SFC63905.1"/>
    </source>
</evidence>
<organism evidence="2 3">
    <name type="scientific">Clostridium uliginosum</name>
    <dbReference type="NCBI Taxonomy" id="119641"/>
    <lineage>
        <taxon>Bacteria</taxon>
        <taxon>Bacillati</taxon>
        <taxon>Bacillota</taxon>
        <taxon>Clostridia</taxon>
        <taxon>Eubacteriales</taxon>
        <taxon>Clostridiaceae</taxon>
        <taxon>Clostridium</taxon>
    </lineage>
</organism>
<evidence type="ECO:0000259" key="1">
    <source>
        <dbReference type="Pfam" id="PF18454"/>
    </source>
</evidence>
<dbReference type="Pfam" id="PF18454">
    <property type="entry name" value="Mtd_N"/>
    <property type="match status" value="1"/>
</dbReference>
<proteinExistence type="predicted"/>
<name>A0A1I1KTF7_9CLOT</name>
<dbReference type="EMBL" id="FOMG01000006">
    <property type="protein sequence ID" value="SFC63905.1"/>
    <property type="molecule type" value="Genomic_DNA"/>
</dbReference>
<dbReference type="InterPro" id="IPR041352">
    <property type="entry name" value="Mtd_N"/>
</dbReference>